<dbReference type="InterPro" id="IPR007197">
    <property type="entry name" value="rSAM"/>
</dbReference>
<sequence>MKVILTVGRYFKQRFGQKVRKIPISLSGFTCPNIDGTVAKGGCIYCKNESFSPSLVMKKKSNSNNDISLDSKIHDTQKITWNLSPQGKSLQNELQEKLNSHSTKFSNLNKQNNTSQLTYKNNTLPRITMNPKLTNNPLLEHQLRELESQFNYHSAYHKNKFGISKYLVYFQSFTNTYAPFDTLKKLYTKALSFPDVIGMSIGTRVDCVDSNLLEFLAEFVKQDKEIWLEYGIQSIYEETLEITNRGHTMQGVKELFKETRKHGIKVCAHLIYGLPNESVDMMLNSLKTILEYGVDSLKIHPLYVVEGTALARMYKKGQYNPISLEEYGEAIVKSLKIIPPNVVMQRVSAGAHDESLLAPKWCFDKNIQMRYLRERLKQEGIEY</sequence>
<dbReference type="InterPro" id="IPR058240">
    <property type="entry name" value="rSAM_sf"/>
</dbReference>
<dbReference type="InterPro" id="IPR032432">
    <property type="entry name" value="Radical_SAM_C"/>
</dbReference>
<dbReference type="SFLD" id="SFLDS00029">
    <property type="entry name" value="Radical_SAM"/>
    <property type="match status" value="1"/>
</dbReference>
<organism evidence="8 9">
    <name type="scientific">Helicobacter muridarum</name>
    <dbReference type="NCBI Taxonomy" id="216"/>
    <lineage>
        <taxon>Bacteria</taxon>
        <taxon>Pseudomonadati</taxon>
        <taxon>Campylobacterota</taxon>
        <taxon>Epsilonproteobacteria</taxon>
        <taxon>Campylobacterales</taxon>
        <taxon>Helicobacteraceae</taxon>
        <taxon>Helicobacter</taxon>
    </lineage>
</organism>
<evidence type="ECO:0000256" key="4">
    <source>
        <dbReference type="ARBA" id="ARBA00022723"/>
    </source>
</evidence>
<feature type="domain" description="Radical SAM core" evidence="7">
    <location>
        <begin position="14"/>
        <end position="341"/>
    </location>
</feature>
<dbReference type="Proteomes" id="UP000255139">
    <property type="component" value="Unassembled WGS sequence"/>
</dbReference>
<keyword evidence="9" id="KW-1185">Reference proteome</keyword>
<evidence type="ECO:0000259" key="7">
    <source>
        <dbReference type="PROSITE" id="PS51918"/>
    </source>
</evidence>
<evidence type="ECO:0000256" key="1">
    <source>
        <dbReference type="ARBA" id="ARBA00001966"/>
    </source>
</evidence>
<dbReference type="PANTHER" id="PTHR11135">
    <property type="entry name" value="HISTONE ACETYLTRANSFERASE-RELATED"/>
    <property type="match status" value="1"/>
</dbReference>
<dbReference type="SUPFAM" id="SSF102114">
    <property type="entry name" value="Radical SAM enzymes"/>
    <property type="match status" value="1"/>
</dbReference>
<dbReference type="InterPro" id="IPR039661">
    <property type="entry name" value="ELP3"/>
</dbReference>
<dbReference type="Pfam" id="PF04055">
    <property type="entry name" value="Radical_SAM"/>
    <property type="match status" value="1"/>
</dbReference>
<dbReference type="NCBIfam" id="TIGR01212">
    <property type="entry name" value="TIGR01212 family radical SAM protein"/>
    <property type="match status" value="1"/>
</dbReference>
<keyword evidence="5" id="KW-0408">Iron</keyword>
<evidence type="ECO:0000313" key="9">
    <source>
        <dbReference type="Proteomes" id="UP000255139"/>
    </source>
</evidence>
<gene>
    <name evidence="8" type="ORF">NCTC12714_01822</name>
</gene>
<keyword evidence="3" id="KW-0949">S-adenosyl-L-methionine</keyword>
<reference evidence="8 9" key="1">
    <citation type="submission" date="2018-06" db="EMBL/GenBank/DDBJ databases">
        <authorList>
            <consortium name="Pathogen Informatics"/>
            <person name="Doyle S."/>
        </authorList>
    </citation>
    <scope>NUCLEOTIDE SEQUENCE [LARGE SCALE GENOMIC DNA]</scope>
    <source>
        <strain evidence="8 9">NCTC12714</strain>
    </source>
</reference>
<dbReference type="InterPro" id="IPR005911">
    <property type="entry name" value="YhcC-like"/>
</dbReference>
<comment type="cofactor">
    <cofactor evidence="1">
        <name>[4Fe-4S] cluster</name>
        <dbReference type="ChEBI" id="CHEBI:49883"/>
    </cofactor>
</comment>
<dbReference type="AlphaFoldDB" id="A0A099TWU4"/>
<keyword evidence="4" id="KW-0479">Metal-binding</keyword>
<dbReference type="SFLD" id="SFLDG01086">
    <property type="entry name" value="elongater_protein-like"/>
    <property type="match status" value="1"/>
</dbReference>
<keyword evidence="6" id="KW-0411">Iron-sulfur</keyword>
<dbReference type="InterPro" id="IPR006638">
    <property type="entry name" value="Elp3/MiaA/NifB-like_rSAM"/>
</dbReference>
<dbReference type="RefSeq" id="WP_034558622.1">
    <property type="nucleotide sequence ID" value="NZ_FZML01000038.1"/>
</dbReference>
<evidence type="ECO:0000256" key="5">
    <source>
        <dbReference type="ARBA" id="ARBA00023004"/>
    </source>
</evidence>
<keyword evidence="2" id="KW-0004">4Fe-4S</keyword>
<protein>
    <submittedName>
        <fullName evidence="8">Radical SAM domain-containing protein</fullName>
    </submittedName>
</protein>
<dbReference type="EMBL" id="UGJE01000002">
    <property type="protein sequence ID" value="STQ87011.1"/>
    <property type="molecule type" value="Genomic_DNA"/>
</dbReference>
<proteinExistence type="predicted"/>
<evidence type="ECO:0000256" key="6">
    <source>
        <dbReference type="ARBA" id="ARBA00023014"/>
    </source>
</evidence>
<dbReference type="GO" id="GO:0003824">
    <property type="term" value="F:catalytic activity"/>
    <property type="evidence" value="ECO:0007669"/>
    <property type="project" value="InterPro"/>
</dbReference>
<dbReference type="PROSITE" id="PS51918">
    <property type="entry name" value="RADICAL_SAM"/>
    <property type="match status" value="1"/>
</dbReference>
<name>A0A099TWU4_9HELI</name>
<dbReference type="Pfam" id="PF16199">
    <property type="entry name" value="Radical_SAM_C"/>
    <property type="match status" value="1"/>
</dbReference>
<accession>A0A099TWU4</accession>
<dbReference type="GO" id="GO:0046872">
    <property type="term" value="F:metal ion binding"/>
    <property type="evidence" value="ECO:0007669"/>
    <property type="project" value="UniProtKB-KW"/>
</dbReference>
<dbReference type="Gene3D" id="3.30.750.200">
    <property type="match status" value="1"/>
</dbReference>
<dbReference type="SMART" id="SM00729">
    <property type="entry name" value="Elp3"/>
    <property type="match status" value="1"/>
</dbReference>
<dbReference type="GO" id="GO:0051539">
    <property type="term" value="F:4 iron, 4 sulfur cluster binding"/>
    <property type="evidence" value="ECO:0007669"/>
    <property type="project" value="UniProtKB-KW"/>
</dbReference>
<evidence type="ECO:0000256" key="2">
    <source>
        <dbReference type="ARBA" id="ARBA00022485"/>
    </source>
</evidence>
<evidence type="ECO:0000313" key="8">
    <source>
        <dbReference type="EMBL" id="STQ87011.1"/>
    </source>
</evidence>
<dbReference type="PANTHER" id="PTHR11135:SF1">
    <property type="entry name" value="PROTEIN YHCC"/>
    <property type="match status" value="1"/>
</dbReference>
<evidence type="ECO:0000256" key="3">
    <source>
        <dbReference type="ARBA" id="ARBA00022691"/>
    </source>
</evidence>